<dbReference type="Proteomes" id="UP000019132">
    <property type="component" value="Unassembled WGS sequence"/>
</dbReference>
<evidence type="ECO:0000256" key="1">
    <source>
        <dbReference type="ARBA" id="ARBA00012513"/>
    </source>
</evidence>
<dbReference type="SUPFAM" id="SSF48371">
    <property type="entry name" value="ARM repeat"/>
    <property type="match status" value="1"/>
</dbReference>
<dbReference type="InterPro" id="IPR050629">
    <property type="entry name" value="STE20/SPS1-PAK"/>
</dbReference>
<evidence type="ECO:0000259" key="7">
    <source>
        <dbReference type="PROSITE" id="PS50011"/>
    </source>
</evidence>
<keyword evidence="2" id="KW-0808">Transferase</keyword>
<dbReference type="InterPro" id="IPR011989">
    <property type="entry name" value="ARM-like"/>
</dbReference>
<evidence type="ECO:0000256" key="3">
    <source>
        <dbReference type="ARBA" id="ARBA00022741"/>
    </source>
</evidence>
<dbReference type="InterPro" id="IPR011009">
    <property type="entry name" value="Kinase-like_dom_sf"/>
</dbReference>
<dbReference type="PRINTS" id="PR00109">
    <property type="entry name" value="TYRKINASE"/>
</dbReference>
<dbReference type="InterPro" id="IPR016024">
    <property type="entry name" value="ARM-type_fold"/>
</dbReference>
<feature type="region of interest" description="Disordered" evidence="6">
    <location>
        <begin position="1"/>
        <end position="65"/>
    </location>
</feature>
<dbReference type="CDD" id="cd06627">
    <property type="entry name" value="STKc_Cdc7_like"/>
    <property type="match status" value="1"/>
</dbReference>
<dbReference type="InParanoid" id="K3X170"/>
<feature type="compositionally biased region" description="Low complexity" evidence="6">
    <location>
        <begin position="16"/>
        <end position="53"/>
    </location>
</feature>
<dbReference type="STRING" id="431595.K3X170"/>
<dbReference type="EMBL" id="GL376590">
    <property type="status" value="NOT_ANNOTATED_CDS"/>
    <property type="molecule type" value="Genomic_DNA"/>
</dbReference>
<dbReference type="EnsemblProtists" id="PYU1_T010969">
    <property type="protein sequence ID" value="PYU1_T010969"/>
    <property type="gene ID" value="PYU1_G010946"/>
</dbReference>
<dbReference type="OMA" id="VKQIKLV"/>
<sequence>MEARVPAPRAHASVKLSASAGPSASSALSTSAPAHPSTSGGGARPRSGSSRPPNTGFSRAKKSEQDQVRIVGEHYQLGAEIGRGGFGVVFAALDLRNGRSLAIKQVSLHDIDKDELLSIESEISLLKKLNHENIVKYHDTIRTQTYLYIVLEYMENGSLAQFMKKFGSFSETLVAMYITQVLRGLAYLHEQGVLHRDVKGANILTTKDGLVKLADFGVAIKLSETQKSNSVVGSPYWMAPEVIEMAGWSFASDIWSVGCTIIELLSTKPPYFDLAPMAALFRIVQDDHPPLPERISPALHDFIMKCFMKEPRLRGSAEELLTHPWIAQIPKNKVEQSSQMVSEHVSSLNDRDAVLNTIKKYEKEKHTSSSFVEASPGDQNELVKEEDDDAENWDDEFGVESTPKPMSLVPVGSQERPKNKMDEPVSALKKVFQLSKEDENALFDDELWEDDDGNTAEDEKLRAQNTLKPPRSGSTIQKANPIKSEIVPDADIPGSTTSWDRSSLVPKEKRLTKLQSFSEKTEEGDLGFEDFDEEQLIQAVARKKTMSIADKSVEGKTTSVNFNRFNDDDDDDSGFDDMVDSTFPQDFPHRLSKRDMLSARDASESLPDYLFDDEMDFEYSSIRDNNQKATSRVVELLALLDPSMDDQVILDACTSLQEIFESNQALRRDLMSQPGVVPNIMEALEMKKMDVLYAVLKVINMIVEDNQKFQENLALVGLVPVIIKLTKQDYSSALFSEEHLSMDSTSAQNFAAFVRLEAAKFVRQSCKTSSLTLQMFIACGGLPVLVDFLTLDNDIPTTNSEIDLLRIALEGIFSVFNLQTIPKNDICRLFVKAGLLKKFIVVFNEIVKSVCAPDAIEEVGNDFAGRNIDITADRSRSIQRRPKKWTMDELHKTCDIFMLFSQGDAVVKEHVCDGLVLEGLLQALHRRVLPSAKESPAHQASIQKVRQSDEFVSAMVKVLKCIRNLSMEPITLEKLDRAGTIPTLVHLLNEQEAEISTKTSHGSKRKEVENIVLQSMFYLCRINRNRQTHAAQAGVIPSLMKVIKNASPLKQFALPILCDLAHASPTARAHLWACDGVSLFLEMLDDKYWQMDAIKSISIWLVHDTVKVEDVLLIPKNLMKLMMCFRSAQDTELENLLEPLIEMTNRSVRLNQSLGRSAMFVTEILKRLQLVPKAIVRKNLLKMLKSLFESHTSPTQFLVEYNLHPIIYALAQDENNMILVKEIASQLLQAILVAAAVF</sequence>
<dbReference type="Gene3D" id="1.25.10.10">
    <property type="entry name" value="Leucine-rich Repeat Variant"/>
    <property type="match status" value="2"/>
</dbReference>
<dbReference type="PANTHER" id="PTHR48012">
    <property type="entry name" value="STERILE20-LIKE KINASE, ISOFORM B-RELATED"/>
    <property type="match status" value="1"/>
</dbReference>
<dbReference type="eggNOG" id="KOG0198">
    <property type="taxonomic scope" value="Eukaryota"/>
</dbReference>
<reference evidence="9" key="2">
    <citation type="submission" date="2010-04" db="EMBL/GenBank/DDBJ databases">
        <authorList>
            <person name="Buell R."/>
            <person name="Hamilton J."/>
            <person name="Hostetler J."/>
        </authorList>
    </citation>
    <scope>NUCLEOTIDE SEQUENCE [LARGE SCALE GENOMIC DNA]</scope>
    <source>
        <strain evidence="9">DAOM:BR144</strain>
    </source>
</reference>
<keyword evidence="2" id="KW-0418">Kinase</keyword>
<dbReference type="HOGENOM" id="CLU_001872_1_1_1"/>
<reference evidence="9" key="1">
    <citation type="journal article" date="2010" name="Genome Biol.">
        <title>Genome sequence of the necrotrophic plant pathogen Pythium ultimum reveals original pathogenicity mechanisms and effector repertoire.</title>
        <authorList>
            <person name="Levesque C.A."/>
            <person name="Brouwer H."/>
            <person name="Cano L."/>
            <person name="Hamilton J.P."/>
            <person name="Holt C."/>
            <person name="Huitema E."/>
            <person name="Raffaele S."/>
            <person name="Robideau G.P."/>
            <person name="Thines M."/>
            <person name="Win J."/>
            <person name="Zerillo M.M."/>
            <person name="Beakes G.W."/>
            <person name="Boore J.L."/>
            <person name="Busam D."/>
            <person name="Dumas B."/>
            <person name="Ferriera S."/>
            <person name="Fuerstenberg S.I."/>
            <person name="Gachon C.M."/>
            <person name="Gaulin E."/>
            <person name="Govers F."/>
            <person name="Grenville-Briggs L."/>
            <person name="Horner N."/>
            <person name="Hostetler J."/>
            <person name="Jiang R.H."/>
            <person name="Johnson J."/>
            <person name="Krajaejun T."/>
            <person name="Lin H."/>
            <person name="Meijer H.J."/>
            <person name="Moore B."/>
            <person name="Morris P."/>
            <person name="Phuntmart V."/>
            <person name="Puiu D."/>
            <person name="Shetty J."/>
            <person name="Stajich J.E."/>
            <person name="Tripathy S."/>
            <person name="Wawra S."/>
            <person name="van West P."/>
            <person name="Whitty B.R."/>
            <person name="Coutinho P.M."/>
            <person name="Henrissat B."/>
            <person name="Martin F."/>
            <person name="Thomas P.D."/>
            <person name="Tyler B.M."/>
            <person name="De Vries R.P."/>
            <person name="Kamoun S."/>
            <person name="Yandell M."/>
            <person name="Tisserat N."/>
            <person name="Buell C.R."/>
        </authorList>
    </citation>
    <scope>NUCLEOTIDE SEQUENCE</scope>
    <source>
        <strain evidence="9">DAOM:BR144</strain>
    </source>
</reference>
<dbReference type="InterPro" id="IPR017441">
    <property type="entry name" value="Protein_kinase_ATP_BS"/>
</dbReference>
<feature type="binding site" evidence="5">
    <location>
        <position position="104"/>
    </location>
    <ligand>
        <name>ATP</name>
        <dbReference type="ChEBI" id="CHEBI:30616"/>
    </ligand>
</feature>
<dbReference type="EC" id="2.7.11.1" evidence="1"/>
<dbReference type="PROSITE" id="PS00108">
    <property type="entry name" value="PROTEIN_KINASE_ST"/>
    <property type="match status" value="1"/>
</dbReference>
<evidence type="ECO:0000256" key="6">
    <source>
        <dbReference type="SAM" id="MobiDB-lite"/>
    </source>
</evidence>
<evidence type="ECO:0000256" key="2">
    <source>
        <dbReference type="ARBA" id="ARBA00022527"/>
    </source>
</evidence>
<dbReference type="VEuPathDB" id="FungiDB:PYU1_G010946"/>
<evidence type="ECO:0000313" key="8">
    <source>
        <dbReference type="EnsemblProtists" id="PYU1_T010969"/>
    </source>
</evidence>
<evidence type="ECO:0000256" key="5">
    <source>
        <dbReference type="PROSITE-ProRule" id="PRU10141"/>
    </source>
</evidence>
<feature type="domain" description="Protein kinase" evidence="7">
    <location>
        <begin position="75"/>
        <end position="326"/>
    </location>
</feature>
<name>K3X170_GLOUD</name>
<reference evidence="8" key="3">
    <citation type="submission" date="2015-02" db="UniProtKB">
        <authorList>
            <consortium name="EnsemblProtists"/>
        </authorList>
    </citation>
    <scope>IDENTIFICATION</scope>
    <source>
        <strain evidence="8">DAOM BR144</strain>
    </source>
</reference>
<keyword evidence="4 5" id="KW-0067">ATP-binding</keyword>
<dbReference type="InterPro" id="IPR008271">
    <property type="entry name" value="Ser/Thr_kinase_AS"/>
</dbReference>
<feature type="region of interest" description="Disordered" evidence="6">
    <location>
        <begin position="365"/>
        <end position="423"/>
    </location>
</feature>
<keyword evidence="2" id="KW-0723">Serine/threonine-protein kinase</keyword>
<evidence type="ECO:0000313" key="9">
    <source>
        <dbReference type="Proteomes" id="UP000019132"/>
    </source>
</evidence>
<dbReference type="GO" id="GO:0004674">
    <property type="term" value="F:protein serine/threonine kinase activity"/>
    <property type="evidence" value="ECO:0007669"/>
    <property type="project" value="UniProtKB-KW"/>
</dbReference>
<accession>K3X170</accession>
<dbReference type="InterPro" id="IPR001245">
    <property type="entry name" value="Ser-Thr/Tyr_kinase_cat_dom"/>
</dbReference>
<dbReference type="Gene3D" id="1.10.510.10">
    <property type="entry name" value="Transferase(Phosphotransferase) domain 1"/>
    <property type="match status" value="1"/>
</dbReference>
<organism evidence="8 9">
    <name type="scientific">Globisporangium ultimum (strain ATCC 200006 / CBS 805.95 / DAOM BR144)</name>
    <name type="common">Pythium ultimum</name>
    <dbReference type="NCBI Taxonomy" id="431595"/>
    <lineage>
        <taxon>Eukaryota</taxon>
        <taxon>Sar</taxon>
        <taxon>Stramenopiles</taxon>
        <taxon>Oomycota</taxon>
        <taxon>Peronosporomycetes</taxon>
        <taxon>Pythiales</taxon>
        <taxon>Pythiaceae</taxon>
        <taxon>Globisporangium</taxon>
    </lineage>
</organism>
<dbReference type="InterPro" id="IPR000719">
    <property type="entry name" value="Prot_kinase_dom"/>
</dbReference>
<protein>
    <recommendedName>
        <fullName evidence="1">non-specific serine/threonine protein kinase</fullName>
        <ecNumber evidence="1">2.7.11.1</ecNumber>
    </recommendedName>
</protein>
<dbReference type="FunFam" id="1.10.510.10:FF:000571">
    <property type="entry name" value="Maternal embryonic leucine zipper kinase"/>
    <property type="match status" value="1"/>
</dbReference>
<dbReference type="SUPFAM" id="SSF56112">
    <property type="entry name" value="Protein kinase-like (PK-like)"/>
    <property type="match status" value="1"/>
</dbReference>
<dbReference type="GO" id="GO:0005737">
    <property type="term" value="C:cytoplasm"/>
    <property type="evidence" value="ECO:0007669"/>
    <property type="project" value="TreeGrafter"/>
</dbReference>
<dbReference type="Pfam" id="PF00069">
    <property type="entry name" value="Pkinase"/>
    <property type="match status" value="1"/>
</dbReference>
<feature type="compositionally biased region" description="Acidic residues" evidence="6">
    <location>
        <begin position="384"/>
        <end position="398"/>
    </location>
</feature>
<dbReference type="AlphaFoldDB" id="K3X170"/>
<keyword evidence="3 5" id="KW-0547">Nucleotide-binding</keyword>
<dbReference type="PROSITE" id="PS50011">
    <property type="entry name" value="PROTEIN_KINASE_DOM"/>
    <property type="match status" value="1"/>
</dbReference>
<dbReference type="PANTHER" id="PTHR48012:SF26">
    <property type="entry name" value="SERINE_THREONINE-PROTEIN KINASE DDB_G0283821-RELATED"/>
    <property type="match status" value="1"/>
</dbReference>
<keyword evidence="9" id="KW-1185">Reference proteome</keyword>
<dbReference type="GO" id="GO:0005524">
    <property type="term" value="F:ATP binding"/>
    <property type="evidence" value="ECO:0007669"/>
    <property type="project" value="UniProtKB-UniRule"/>
</dbReference>
<dbReference type="PROSITE" id="PS00107">
    <property type="entry name" value="PROTEIN_KINASE_ATP"/>
    <property type="match status" value="1"/>
</dbReference>
<dbReference type="SMART" id="SM00220">
    <property type="entry name" value="S_TKc"/>
    <property type="match status" value="1"/>
</dbReference>
<evidence type="ECO:0000256" key="4">
    <source>
        <dbReference type="ARBA" id="ARBA00022840"/>
    </source>
</evidence>
<proteinExistence type="predicted"/>